<keyword evidence="7 11" id="KW-0067">ATP-binding</keyword>
<comment type="similarity">
    <text evidence="2 11">Belongs to the cation transport ATPase (P-type) (TC 3.A.3) family. Type IB subfamily.</text>
</comment>
<reference evidence="13" key="2">
    <citation type="journal article" date="2021" name="PeerJ">
        <title>Extensive microbial diversity within the chicken gut microbiome revealed by metagenomics and culture.</title>
        <authorList>
            <person name="Gilroy R."/>
            <person name="Ravi A."/>
            <person name="Getino M."/>
            <person name="Pursley I."/>
            <person name="Horton D.L."/>
            <person name="Alikhan N.F."/>
            <person name="Baker D."/>
            <person name="Gharbi K."/>
            <person name="Hall N."/>
            <person name="Watson M."/>
            <person name="Adriaenssens E.M."/>
            <person name="Foster-Nyarko E."/>
            <person name="Jarju S."/>
            <person name="Secka A."/>
            <person name="Antonio M."/>
            <person name="Oren A."/>
            <person name="Chaudhuri R.R."/>
            <person name="La Ragione R."/>
            <person name="Hildebrand F."/>
            <person name="Pallen M.J."/>
        </authorList>
    </citation>
    <scope>NUCLEOTIDE SEQUENCE</scope>
    <source>
        <strain evidence="13">6919</strain>
    </source>
</reference>
<dbReference type="PRINTS" id="PR00943">
    <property type="entry name" value="CUATPASE"/>
</dbReference>
<protein>
    <submittedName>
        <fullName evidence="13">Cadmium-translocating P-type ATPase</fullName>
    </submittedName>
</protein>
<feature type="transmembrane region" description="Helical" evidence="11">
    <location>
        <begin position="145"/>
        <end position="168"/>
    </location>
</feature>
<dbReference type="Pfam" id="PF00702">
    <property type="entry name" value="Hydrolase"/>
    <property type="match status" value="1"/>
</dbReference>
<dbReference type="NCBIfam" id="TIGR01525">
    <property type="entry name" value="ATPase-IB_hvy"/>
    <property type="match status" value="1"/>
</dbReference>
<dbReference type="InterPro" id="IPR023299">
    <property type="entry name" value="ATPase_P-typ_cyto_dom_N"/>
</dbReference>
<dbReference type="CDD" id="cd02094">
    <property type="entry name" value="P-type_ATPase_Cu-like"/>
    <property type="match status" value="1"/>
</dbReference>
<dbReference type="SFLD" id="SFLDF00027">
    <property type="entry name" value="p-type_atpase"/>
    <property type="match status" value="1"/>
</dbReference>
<evidence type="ECO:0000256" key="11">
    <source>
        <dbReference type="RuleBase" id="RU362081"/>
    </source>
</evidence>
<dbReference type="PROSITE" id="PS00154">
    <property type="entry name" value="ATPASE_E1_E2"/>
    <property type="match status" value="1"/>
</dbReference>
<proteinExistence type="inferred from homology"/>
<dbReference type="InterPro" id="IPR018303">
    <property type="entry name" value="ATPase_P-typ_P_site"/>
</dbReference>
<dbReference type="Gene3D" id="2.70.150.10">
    <property type="entry name" value="Calcium-transporting ATPase, cytoplasmic transduction domain A"/>
    <property type="match status" value="1"/>
</dbReference>
<dbReference type="GO" id="GO:0005524">
    <property type="term" value="F:ATP binding"/>
    <property type="evidence" value="ECO:0007669"/>
    <property type="project" value="UniProtKB-UniRule"/>
</dbReference>
<dbReference type="InterPro" id="IPR006121">
    <property type="entry name" value="HMA_dom"/>
</dbReference>
<dbReference type="NCBIfam" id="TIGR01494">
    <property type="entry name" value="ATPase_P-type"/>
    <property type="match status" value="1"/>
</dbReference>
<dbReference type="PRINTS" id="PR00119">
    <property type="entry name" value="CATATPASE"/>
</dbReference>
<dbReference type="GO" id="GO:0060003">
    <property type="term" value="P:copper ion export"/>
    <property type="evidence" value="ECO:0007669"/>
    <property type="project" value="UniProtKB-ARBA"/>
</dbReference>
<dbReference type="SUPFAM" id="SSF81653">
    <property type="entry name" value="Calcium ATPase, transduction domain A"/>
    <property type="match status" value="1"/>
</dbReference>
<dbReference type="Gene3D" id="3.40.50.1000">
    <property type="entry name" value="HAD superfamily/HAD-like"/>
    <property type="match status" value="1"/>
</dbReference>
<dbReference type="SUPFAM" id="SSF55008">
    <property type="entry name" value="HMA, heavy metal-associated domain"/>
    <property type="match status" value="1"/>
</dbReference>
<feature type="transmembrane region" description="Helical" evidence="11">
    <location>
        <begin position="91"/>
        <end position="109"/>
    </location>
</feature>
<evidence type="ECO:0000256" key="9">
    <source>
        <dbReference type="ARBA" id="ARBA00022989"/>
    </source>
</evidence>
<sequence length="724" mass="76904">MAKATLPVLEMSCVVCAGNVERTVSGLDGVVSASVNFAANNITVDYDPKKISLQDMKAAVQAAGYDLVIDTADSARQEAERNAYIALRNKLVVAWVLAVPVMALSMWGKAIWTEWAAAVMATVLLAYSGMEFYTKAWKMAKAKSANMDTLVAMSTAVAWLFSMFLLIFPDFSESHGMGHYVYFDSATMIVAFVLTGRLLEERAKNSTTSAIRSLMDLQPPMAWLVGDDGTEKEVPTSQIQPGNTIRIRPGGRVPVDGIVVDGNSFVDESMLTGESVQVEKVQGCNVFAGTINGNGTMAVEATKNSDNTVLAQIVAMVREAQGSKAPVQRIADVISKYFTFVVISLAIITLVTWLAIGGNACLSHAIVCAVSVLVIACPCALGLATPTAITVGIGKAAENHILIKDASALEKACKVSAVVLDKTGTVTEGKPAVTGLEISPDTTAGQLGVLLSAEKQSEHPLAADIVSYLEKEGIAPAVLDSFKSVAGKGLEMKANGCSYWAGNSRMAKENGAVPESETNGTTVYFGTDSNLLATVTLIDRTKPTAHDAISRMKDMGLKVVMLTGDNETSADIAAKEAGIEEYVASVLPDDKDKYVQKLQADGHKVAMVGDGINDSQALARADVSIAMGSGTDIAMETAMMTFTTSDLRLIPESLRLSKRTMRIVKQNLFWAFIYNVIGIPVAAGALFPAFGITLDPMWASAAMALSSVTVVTNSLRLKFLRLKL</sequence>
<dbReference type="SUPFAM" id="SSF81665">
    <property type="entry name" value="Calcium ATPase, transmembrane domain M"/>
    <property type="match status" value="1"/>
</dbReference>
<dbReference type="GO" id="GO:0005886">
    <property type="term" value="C:plasma membrane"/>
    <property type="evidence" value="ECO:0007669"/>
    <property type="project" value="UniProtKB-SubCell"/>
</dbReference>
<evidence type="ECO:0000256" key="8">
    <source>
        <dbReference type="ARBA" id="ARBA00022967"/>
    </source>
</evidence>
<dbReference type="CDD" id="cd00371">
    <property type="entry name" value="HMA"/>
    <property type="match status" value="1"/>
</dbReference>
<dbReference type="InterPro" id="IPR023298">
    <property type="entry name" value="ATPase_P-typ_TM_dom_sf"/>
</dbReference>
<gene>
    <name evidence="13" type="primary">cadA</name>
    <name evidence="13" type="ORF">IAB88_02725</name>
</gene>
<dbReference type="FunFam" id="3.30.70.100:FF:000001">
    <property type="entry name" value="ATPase copper transporting beta"/>
    <property type="match status" value="1"/>
</dbReference>
<dbReference type="InterPro" id="IPR036412">
    <property type="entry name" value="HAD-like_sf"/>
</dbReference>
<dbReference type="GO" id="GO:0016887">
    <property type="term" value="F:ATP hydrolysis activity"/>
    <property type="evidence" value="ECO:0007669"/>
    <property type="project" value="InterPro"/>
</dbReference>
<keyword evidence="8" id="KW-1278">Translocase</keyword>
<evidence type="ECO:0000313" key="14">
    <source>
        <dbReference type="Proteomes" id="UP000823598"/>
    </source>
</evidence>
<feature type="transmembrane region" description="Helical" evidence="11">
    <location>
        <begin position="362"/>
        <end position="385"/>
    </location>
</feature>
<evidence type="ECO:0000256" key="1">
    <source>
        <dbReference type="ARBA" id="ARBA00004651"/>
    </source>
</evidence>
<keyword evidence="9 11" id="KW-1133">Transmembrane helix</keyword>
<dbReference type="FunFam" id="2.70.150.10:FF:000020">
    <property type="entry name" value="Copper-exporting P-type ATPase A"/>
    <property type="match status" value="1"/>
</dbReference>
<evidence type="ECO:0000256" key="7">
    <source>
        <dbReference type="ARBA" id="ARBA00022840"/>
    </source>
</evidence>
<dbReference type="PROSITE" id="PS01229">
    <property type="entry name" value="COF_2"/>
    <property type="match status" value="1"/>
</dbReference>
<organism evidence="13 14">
    <name type="scientific">Candidatus Limisoma faecipullorum</name>
    <dbReference type="NCBI Taxonomy" id="2840854"/>
    <lineage>
        <taxon>Bacteria</taxon>
        <taxon>Pseudomonadati</taxon>
        <taxon>Bacteroidota</taxon>
        <taxon>Bacteroidia</taxon>
        <taxon>Bacteroidales</taxon>
        <taxon>Candidatus Limisoma</taxon>
    </lineage>
</organism>
<feature type="domain" description="HMA" evidence="12">
    <location>
        <begin position="2"/>
        <end position="68"/>
    </location>
</feature>
<keyword evidence="3 11" id="KW-1003">Cell membrane</keyword>
<evidence type="ECO:0000256" key="4">
    <source>
        <dbReference type="ARBA" id="ARBA00022692"/>
    </source>
</evidence>
<comment type="subcellular location">
    <subcellularLocation>
        <location evidence="1">Cell membrane</location>
        <topology evidence="1">Multi-pass membrane protein</topology>
    </subcellularLocation>
</comment>
<evidence type="ECO:0000313" key="13">
    <source>
        <dbReference type="EMBL" id="MBO8475888.1"/>
    </source>
</evidence>
<feature type="transmembrane region" description="Helical" evidence="11">
    <location>
        <begin position="668"/>
        <end position="691"/>
    </location>
</feature>
<evidence type="ECO:0000256" key="2">
    <source>
        <dbReference type="ARBA" id="ARBA00006024"/>
    </source>
</evidence>
<evidence type="ECO:0000259" key="12">
    <source>
        <dbReference type="PROSITE" id="PS50846"/>
    </source>
</evidence>
<dbReference type="PANTHER" id="PTHR43520">
    <property type="entry name" value="ATP7, ISOFORM B"/>
    <property type="match status" value="1"/>
</dbReference>
<evidence type="ECO:0000256" key="6">
    <source>
        <dbReference type="ARBA" id="ARBA00022741"/>
    </source>
</evidence>
<keyword evidence="5 11" id="KW-0479">Metal-binding</keyword>
<dbReference type="PANTHER" id="PTHR43520:SF8">
    <property type="entry name" value="P-TYPE CU(+) TRANSPORTER"/>
    <property type="match status" value="1"/>
</dbReference>
<dbReference type="SUPFAM" id="SSF56784">
    <property type="entry name" value="HAD-like"/>
    <property type="match status" value="1"/>
</dbReference>
<dbReference type="InterPro" id="IPR059000">
    <property type="entry name" value="ATPase_P-type_domA"/>
</dbReference>
<feature type="transmembrane region" description="Helical" evidence="11">
    <location>
        <begin position="337"/>
        <end position="356"/>
    </location>
</feature>
<dbReference type="GO" id="GO:0055070">
    <property type="term" value="P:copper ion homeostasis"/>
    <property type="evidence" value="ECO:0007669"/>
    <property type="project" value="TreeGrafter"/>
</dbReference>
<keyword evidence="10 11" id="KW-0472">Membrane</keyword>
<dbReference type="InterPro" id="IPR001757">
    <property type="entry name" value="P_typ_ATPase"/>
</dbReference>
<dbReference type="NCBIfam" id="TIGR01511">
    <property type="entry name" value="ATPase-IB1_Cu"/>
    <property type="match status" value="1"/>
</dbReference>
<keyword evidence="4 11" id="KW-0812">Transmembrane</keyword>
<dbReference type="InterPro" id="IPR027256">
    <property type="entry name" value="P-typ_ATPase_IB"/>
</dbReference>
<keyword evidence="6 11" id="KW-0547">Nucleotide-binding</keyword>
<dbReference type="SFLD" id="SFLDG00002">
    <property type="entry name" value="C1.7:_P-type_atpase_like"/>
    <property type="match status" value="1"/>
</dbReference>
<dbReference type="Gene3D" id="3.40.1110.10">
    <property type="entry name" value="Calcium-transporting ATPase, cytoplasmic domain N"/>
    <property type="match status" value="1"/>
</dbReference>
<evidence type="ECO:0000256" key="5">
    <source>
        <dbReference type="ARBA" id="ARBA00022723"/>
    </source>
</evidence>
<dbReference type="AlphaFoldDB" id="A0A9D9IQR7"/>
<evidence type="ECO:0000256" key="3">
    <source>
        <dbReference type="ARBA" id="ARBA00022475"/>
    </source>
</evidence>
<dbReference type="PROSITE" id="PS50846">
    <property type="entry name" value="HMA_2"/>
    <property type="match status" value="1"/>
</dbReference>
<feature type="transmembrane region" description="Helical" evidence="11">
    <location>
        <begin position="115"/>
        <end position="133"/>
    </location>
</feature>
<dbReference type="Pfam" id="PF00403">
    <property type="entry name" value="HMA"/>
    <property type="match status" value="1"/>
</dbReference>
<dbReference type="SFLD" id="SFLDS00003">
    <property type="entry name" value="Haloacid_Dehalogenase"/>
    <property type="match status" value="1"/>
</dbReference>
<dbReference type="EMBL" id="JADIMC010000033">
    <property type="protein sequence ID" value="MBO8475888.1"/>
    <property type="molecule type" value="Genomic_DNA"/>
</dbReference>
<dbReference type="Gene3D" id="3.30.70.100">
    <property type="match status" value="1"/>
</dbReference>
<dbReference type="GO" id="GO:0005507">
    <property type="term" value="F:copper ion binding"/>
    <property type="evidence" value="ECO:0007669"/>
    <property type="project" value="TreeGrafter"/>
</dbReference>
<comment type="caution">
    <text evidence="13">The sequence shown here is derived from an EMBL/GenBank/DDBJ whole genome shotgun (WGS) entry which is preliminary data.</text>
</comment>
<reference evidence="13" key="1">
    <citation type="submission" date="2020-10" db="EMBL/GenBank/DDBJ databases">
        <authorList>
            <person name="Gilroy R."/>
        </authorList>
    </citation>
    <scope>NUCLEOTIDE SEQUENCE</scope>
    <source>
        <strain evidence="13">6919</strain>
    </source>
</reference>
<dbReference type="Proteomes" id="UP000823598">
    <property type="component" value="Unassembled WGS sequence"/>
</dbReference>
<dbReference type="InterPro" id="IPR044492">
    <property type="entry name" value="P_typ_ATPase_HD_dom"/>
</dbReference>
<evidence type="ECO:0000256" key="10">
    <source>
        <dbReference type="ARBA" id="ARBA00023136"/>
    </source>
</evidence>
<dbReference type="InterPro" id="IPR023214">
    <property type="entry name" value="HAD_sf"/>
</dbReference>
<dbReference type="GO" id="GO:0043682">
    <property type="term" value="F:P-type divalent copper transporter activity"/>
    <property type="evidence" value="ECO:0007669"/>
    <property type="project" value="TreeGrafter"/>
</dbReference>
<dbReference type="InterPro" id="IPR036163">
    <property type="entry name" value="HMA_dom_sf"/>
</dbReference>
<dbReference type="Pfam" id="PF00122">
    <property type="entry name" value="E1-E2_ATPase"/>
    <property type="match status" value="1"/>
</dbReference>
<name>A0A9D9IQR7_9BACT</name>
<feature type="transmembrane region" description="Helical" evidence="11">
    <location>
        <begin position="180"/>
        <end position="199"/>
    </location>
</feature>
<accession>A0A9D9IQR7</accession>
<dbReference type="NCBIfam" id="TIGR01512">
    <property type="entry name" value="ATPase-IB2_Cd"/>
    <property type="match status" value="1"/>
</dbReference>
<dbReference type="InterPro" id="IPR008250">
    <property type="entry name" value="ATPase_P-typ_transduc_dom_A_sf"/>
</dbReference>